<dbReference type="SUPFAM" id="SSF56672">
    <property type="entry name" value="DNA/RNA polymerases"/>
    <property type="match status" value="1"/>
</dbReference>
<dbReference type="CDD" id="cd09274">
    <property type="entry name" value="RNase_HI_RT_Ty3"/>
    <property type="match status" value="1"/>
</dbReference>
<dbReference type="FunFam" id="3.30.420.10:FF:000063">
    <property type="entry name" value="Retrovirus-related Pol polyprotein from transposon 297-like Protein"/>
    <property type="match status" value="1"/>
</dbReference>
<dbReference type="GO" id="GO:0015074">
    <property type="term" value="P:DNA integration"/>
    <property type="evidence" value="ECO:0007669"/>
    <property type="project" value="InterPro"/>
</dbReference>
<dbReference type="Gene3D" id="1.10.340.70">
    <property type="match status" value="1"/>
</dbReference>
<feature type="region of interest" description="Disordered" evidence="2">
    <location>
        <begin position="1"/>
        <end position="75"/>
    </location>
</feature>
<dbReference type="OrthoDB" id="2286242at2759"/>
<dbReference type="OMA" id="WACERSS"/>
<dbReference type="Pfam" id="PF00665">
    <property type="entry name" value="rve"/>
    <property type="match status" value="1"/>
</dbReference>
<dbReference type="SUPFAM" id="SSF53098">
    <property type="entry name" value="Ribonuclease H-like"/>
    <property type="match status" value="1"/>
</dbReference>
<feature type="domain" description="Integrase catalytic" evidence="3">
    <location>
        <begin position="1017"/>
        <end position="1168"/>
    </location>
</feature>
<dbReference type="Proteomes" id="UP000094527">
    <property type="component" value="Unassembled WGS sequence"/>
</dbReference>
<dbReference type="Gene3D" id="3.10.10.10">
    <property type="entry name" value="HIV Type 1 Reverse Transcriptase, subunit A, domain 1"/>
    <property type="match status" value="1"/>
</dbReference>
<dbReference type="InterPro" id="IPR043128">
    <property type="entry name" value="Rev_trsase/Diguanyl_cyclase"/>
</dbReference>
<evidence type="ECO:0000313" key="5">
    <source>
        <dbReference type="Proteomes" id="UP000094527"/>
    </source>
</evidence>
<dbReference type="Gene3D" id="3.30.70.270">
    <property type="match status" value="1"/>
</dbReference>
<feature type="region of interest" description="Disordered" evidence="2">
    <location>
        <begin position="1275"/>
        <end position="1335"/>
    </location>
</feature>
<dbReference type="EMBL" id="LJIJ01000239">
    <property type="protein sequence ID" value="ODN00004.1"/>
    <property type="molecule type" value="Genomic_DNA"/>
</dbReference>
<dbReference type="InterPro" id="IPR036397">
    <property type="entry name" value="RNaseH_sf"/>
</dbReference>
<evidence type="ECO:0000256" key="2">
    <source>
        <dbReference type="SAM" id="MobiDB-lite"/>
    </source>
</evidence>
<protein>
    <recommendedName>
        <fullName evidence="1">RNA-directed DNA polymerase</fullName>
        <ecNumber evidence="1">2.7.7.49</ecNumber>
    </recommendedName>
</protein>
<evidence type="ECO:0000313" key="4">
    <source>
        <dbReference type="EMBL" id="ODN00004.1"/>
    </source>
</evidence>
<proteinExistence type="predicted"/>
<dbReference type="STRING" id="48709.A0A1D2N407"/>
<dbReference type="InterPro" id="IPR000477">
    <property type="entry name" value="RT_dom"/>
</dbReference>
<gene>
    <name evidence="4" type="ORF">Ocin01_06669</name>
</gene>
<dbReference type="InterPro" id="IPR041577">
    <property type="entry name" value="RT_RNaseH_2"/>
</dbReference>
<dbReference type="InterPro" id="IPR001584">
    <property type="entry name" value="Integrase_cat-core"/>
</dbReference>
<reference evidence="4 5" key="1">
    <citation type="journal article" date="2016" name="Genome Biol. Evol.">
        <title>Gene Family Evolution Reflects Adaptation to Soil Environmental Stressors in the Genome of the Collembolan Orchesella cincta.</title>
        <authorList>
            <person name="Faddeeva-Vakhrusheva A."/>
            <person name="Derks M.F."/>
            <person name="Anvar S.Y."/>
            <person name="Agamennone V."/>
            <person name="Suring W."/>
            <person name="Smit S."/>
            <person name="van Straalen N.M."/>
            <person name="Roelofs D."/>
        </authorList>
    </citation>
    <scope>NUCLEOTIDE SEQUENCE [LARGE SCALE GENOMIC DNA]</scope>
    <source>
        <tissue evidence="4">Mixed pool</tissue>
    </source>
</reference>
<comment type="caution">
    <text evidence="4">The sequence shown here is derived from an EMBL/GenBank/DDBJ whole genome shotgun (WGS) entry which is preliminary data.</text>
</comment>
<organism evidence="4 5">
    <name type="scientific">Orchesella cincta</name>
    <name type="common">Springtail</name>
    <name type="synonym">Podura cincta</name>
    <dbReference type="NCBI Taxonomy" id="48709"/>
    <lineage>
        <taxon>Eukaryota</taxon>
        <taxon>Metazoa</taxon>
        <taxon>Ecdysozoa</taxon>
        <taxon>Arthropoda</taxon>
        <taxon>Hexapoda</taxon>
        <taxon>Collembola</taxon>
        <taxon>Entomobryomorpha</taxon>
        <taxon>Entomobryoidea</taxon>
        <taxon>Orchesellidae</taxon>
        <taxon>Orchesellinae</taxon>
        <taxon>Orchesella</taxon>
    </lineage>
</organism>
<dbReference type="GO" id="GO:0042575">
    <property type="term" value="C:DNA polymerase complex"/>
    <property type="evidence" value="ECO:0007669"/>
    <property type="project" value="UniProtKB-ARBA"/>
</dbReference>
<dbReference type="GO" id="GO:0003676">
    <property type="term" value="F:nucleic acid binding"/>
    <property type="evidence" value="ECO:0007669"/>
    <property type="project" value="InterPro"/>
</dbReference>
<evidence type="ECO:0000259" key="3">
    <source>
        <dbReference type="PROSITE" id="PS50994"/>
    </source>
</evidence>
<dbReference type="GO" id="GO:0003964">
    <property type="term" value="F:RNA-directed DNA polymerase activity"/>
    <property type="evidence" value="ECO:0007669"/>
    <property type="project" value="UniProtKB-EC"/>
</dbReference>
<dbReference type="InterPro" id="IPR043502">
    <property type="entry name" value="DNA/RNA_pol_sf"/>
</dbReference>
<dbReference type="InterPro" id="IPR012337">
    <property type="entry name" value="RNaseH-like_sf"/>
</dbReference>
<dbReference type="PANTHER" id="PTHR37984:SF7">
    <property type="entry name" value="INTEGRASE CATALYTIC DOMAIN-CONTAINING PROTEIN"/>
    <property type="match status" value="1"/>
</dbReference>
<dbReference type="Pfam" id="PF17921">
    <property type="entry name" value="Integrase_H2C2"/>
    <property type="match status" value="1"/>
</dbReference>
<feature type="compositionally biased region" description="Basic residues" evidence="2">
    <location>
        <begin position="24"/>
        <end position="36"/>
    </location>
</feature>
<dbReference type="PROSITE" id="PS50994">
    <property type="entry name" value="INTEGRASE"/>
    <property type="match status" value="1"/>
</dbReference>
<dbReference type="Gene3D" id="3.30.420.10">
    <property type="entry name" value="Ribonuclease H-like superfamily/Ribonuclease H"/>
    <property type="match status" value="1"/>
</dbReference>
<feature type="compositionally biased region" description="Basic and acidic residues" evidence="2">
    <location>
        <begin position="1280"/>
        <end position="1318"/>
    </location>
</feature>
<dbReference type="InterPro" id="IPR050951">
    <property type="entry name" value="Retrovirus_Pol_polyprotein"/>
</dbReference>
<dbReference type="InterPro" id="IPR041588">
    <property type="entry name" value="Integrase_H2C2"/>
</dbReference>
<sequence length="1348" mass="153016">MVRTRHQQTEDPNPPSPPPDLPPRRRTRKGGVKKRKNVEPTTTDESVKDKNSQQFQGDARPPTAKHIPPPRLATPDRMTIIQFRDWKQRWNDFASTQQILQYPIEAQHGILHKPDSPIVEVLKLMEAYIRQKRNPLLDRQEFHRRDQNAGESVDRYYAALRVLDDACSHEGELQCAKCSITPELVDADIRIRDRFICGLRDKEMQRRVLAEQYGSVLTMDKVLSLCTAVESSYSAGVSLGQHGHREVEVNNAQSAYKNKSKSVTFNHAPSNREKCKWCGAGRHRYENCPARNARCSHCKRIGHYETVCFQKLRAANQAIEIPAYNSNQTGATMGNVTIFRAGKSNNLLQIPTQIVEDMHNIMWLPDTGADVDAISIQDIQSLGDKAKAQLTPDKQEVYAANGSSLGPVGSISAVLNKAGCIASDFHPDWPCSELKENCIDIETQGIINIISSGVKQYPIEIPPNSKTDEIQQEILKQLAEAFDDSVLKPMIGAPMKIDLVPDAKPCRRYKAYTIHSTGTSYPVKVPREAVARIPPGNKYFTTLDARHGYWQVPLDESSKKLTTFITPWGCFRYCRNVMGLISAGDEHNRRGDEAIKGISNVEKIVEDILIYDDDLETHTKRVMEVIQRCLDHGMTLNAKKFKFGKPDVEWCGYRVNQDGYTPSPHLVQALQQFPVPLPKRQLALPIRALLPKNAAFIWEPLHQKAFQEIIQEFSSPRILAQFDPSRPVRLETDGAQSKGLGFALWQEQSDNSWKLLQAGSRFVTPTEARYSATEIELLAVTWAVKKCRMFLLGKPFELVVDHRPLVSILNAKTLDEIENPRLQRLKEKLACFRPQVVWRAGKQHIVVDVFSRYPSSTPTAEEEEDFDVPTNFAAILKDPEDGTDILQDPILVAVKDAGGICSEYGRLIQLIRIGFPEHKQNLDRDLAPYWKIKDELRVEEGIIMWGRRILIPEALRRNVLETLHASHQGQERTLRRARQAVFWPNISNDVKNLVRGCNECASRLPSHQKEPMLVEQSCSRPFQCVGVDLFKYAGFEYLVMVDKFSGWLSVAKCGHSTNTSRVIHLLKQMMINVGIPEKLISDNGPQFSSFEFKNWVQKWGIVHDPSSPHYPQANGLAESGVKAASHLIAKTSPNGDLTTDAFQLGLMELRNTPRADGRSPAELVFGFPIRTKLPLHRAQFAKEWRKQMAEADTRASRLKEKALSHYNTTARPLPHLKRGEIVRVQDPVTKEWTRIGEVIDAHHRGRSYTIRTESGRVFWRNRKFLRRYYSGQYAETEEEPAGRSEPRRSTRLRRVPERFTARVQLDRRSNSKGGHEGRYPTLPHTSENGHRGQLKTPHMVCPAAASRM</sequence>
<keyword evidence="5" id="KW-1185">Reference proteome</keyword>
<feature type="compositionally biased region" description="Pro residues" evidence="2">
    <location>
        <begin position="12"/>
        <end position="21"/>
    </location>
</feature>
<dbReference type="CDD" id="cd01647">
    <property type="entry name" value="RT_LTR"/>
    <property type="match status" value="1"/>
</dbReference>
<dbReference type="Pfam" id="PF17919">
    <property type="entry name" value="RT_RNaseH_2"/>
    <property type="match status" value="1"/>
</dbReference>
<dbReference type="FunFam" id="1.10.340.70:FF:000003">
    <property type="entry name" value="Protein CBG25708"/>
    <property type="match status" value="1"/>
</dbReference>
<accession>A0A1D2N407</accession>
<dbReference type="Pfam" id="PF00078">
    <property type="entry name" value="RVT_1"/>
    <property type="match status" value="1"/>
</dbReference>
<name>A0A1D2N407_ORCCI</name>
<dbReference type="PANTHER" id="PTHR37984">
    <property type="entry name" value="PROTEIN CBG26694"/>
    <property type="match status" value="1"/>
</dbReference>
<evidence type="ECO:0000256" key="1">
    <source>
        <dbReference type="ARBA" id="ARBA00012493"/>
    </source>
</evidence>
<dbReference type="EC" id="2.7.7.49" evidence="1"/>